<evidence type="ECO:0008006" key="4">
    <source>
        <dbReference type="Google" id="ProtNLM"/>
    </source>
</evidence>
<name>A0A9D9EPA3_9SPIR</name>
<dbReference type="AlphaFoldDB" id="A0A9D9EPA3"/>
<dbReference type="Gene3D" id="2.40.160.130">
    <property type="entry name" value="Capsule assembly protein Wzi"/>
    <property type="match status" value="1"/>
</dbReference>
<sequence>MRKFWRRFYFALFSALFGVSVLSAQVSADPNDPFYGDLPVWETMGLVNHLPAARPYPMNVVEEILQTVIDRAPERERRVALAHYKRLFGKSFTIGAKVSAALNTDLDRQLDISVVSADFNHYLFRDLLSISGSFDLWATNRLPDEEVRPAFTSSAKDVVADNSHVGPFWVLPSFNSSVSFGTTDVYLLAGLMRGSYGPFHTDGVVAGSGATHSGQLSFAFRRENWTFNSSLYGLSATRDADYNAGVSMDDLAYYPEKFLAVHSLDFHPFDWLSVSFLESVMYGGRIEPMYMLPLTVYFLNQGLTGFNDNSYMGAMFTVKPAAGWKIDGVIYADDLSFNDIATFHWDTKWRLAAQLGVSYAPSWGNILSLISFNYTMVTPYTYAHKESDARDYYAPNYQNYLHAGVPFGANLEPNSDRFTLLVKTRPLECLDVDFVGTLIRHGNVNENMEWKFIREYLTSGDTYITDGSMANASATGAGHARFYDTPFLTQDTIRYIWQFGFDANCRLPVLKSGGYMVFRLSYRFEADRNADVGTGIFTNTIPGETDEAVIRQEAENQLAAWRNRVSGTTEFNNYISVGFEYFY</sequence>
<dbReference type="InterPro" id="IPR038636">
    <property type="entry name" value="Wzi_sf"/>
</dbReference>
<organism evidence="2 3">
    <name type="scientific">Candidatus Avitreponema avistercoris</name>
    <dbReference type="NCBI Taxonomy" id="2840705"/>
    <lineage>
        <taxon>Bacteria</taxon>
        <taxon>Pseudomonadati</taxon>
        <taxon>Spirochaetota</taxon>
        <taxon>Spirochaetia</taxon>
        <taxon>Spirochaetales</taxon>
        <taxon>Candidatus Avitreponema</taxon>
    </lineage>
</organism>
<evidence type="ECO:0000256" key="1">
    <source>
        <dbReference type="SAM" id="SignalP"/>
    </source>
</evidence>
<comment type="caution">
    <text evidence="2">The sequence shown here is derived from an EMBL/GenBank/DDBJ whole genome shotgun (WGS) entry which is preliminary data.</text>
</comment>
<evidence type="ECO:0000313" key="2">
    <source>
        <dbReference type="EMBL" id="MBO8450236.1"/>
    </source>
</evidence>
<reference evidence="2" key="1">
    <citation type="submission" date="2020-10" db="EMBL/GenBank/DDBJ databases">
        <authorList>
            <person name="Gilroy R."/>
        </authorList>
    </citation>
    <scope>NUCLEOTIDE SEQUENCE</scope>
    <source>
        <strain evidence="2">B3-4054</strain>
    </source>
</reference>
<gene>
    <name evidence="2" type="ORF">IAA96_03935</name>
</gene>
<feature type="signal peptide" evidence="1">
    <location>
        <begin position="1"/>
        <end position="28"/>
    </location>
</feature>
<accession>A0A9D9EPA3</accession>
<keyword evidence="1" id="KW-0732">Signal</keyword>
<dbReference type="Proteomes" id="UP000823616">
    <property type="component" value="Unassembled WGS sequence"/>
</dbReference>
<proteinExistence type="predicted"/>
<protein>
    <recommendedName>
        <fullName evidence="4">Capsule assembly Wzi family protein</fullName>
    </recommendedName>
</protein>
<reference evidence="2" key="2">
    <citation type="journal article" date="2021" name="PeerJ">
        <title>Extensive microbial diversity within the chicken gut microbiome revealed by metagenomics and culture.</title>
        <authorList>
            <person name="Gilroy R."/>
            <person name="Ravi A."/>
            <person name="Getino M."/>
            <person name="Pursley I."/>
            <person name="Horton D.L."/>
            <person name="Alikhan N.F."/>
            <person name="Baker D."/>
            <person name="Gharbi K."/>
            <person name="Hall N."/>
            <person name="Watson M."/>
            <person name="Adriaenssens E.M."/>
            <person name="Foster-Nyarko E."/>
            <person name="Jarju S."/>
            <person name="Secka A."/>
            <person name="Antonio M."/>
            <person name="Oren A."/>
            <person name="Chaudhuri R.R."/>
            <person name="La Ragione R."/>
            <person name="Hildebrand F."/>
            <person name="Pallen M.J."/>
        </authorList>
    </citation>
    <scope>NUCLEOTIDE SEQUENCE</scope>
    <source>
        <strain evidence="2">B3-4054</strain>
    </source>
</reference>
<feature type="chain" id="PRO_5039616671" description="Capsule assembly Wzi family protein" evidence="1">
    <location>
        <begin position="29"/>
        <end position="583"/>
    </location>
</feature>
<evidence type="ECO:0000313" key="3">
    <source>
        <dbReference type="Proteomes" id="UP000823616"/>
    </source>
</evidence>
<dbReference type="EMBL" id="JADIMS010000062">
    <property type="protein sequence ID" value="MBO8450236.1"/>
    <property type="molecule type" value="Genomic_DNA"/>
</dbReference>